<dbReference type="EMBL" id="CP111020">
    <property type="protein sequence ID" value="WAR15704.1"/>
    <property type="molecule type" value="Genomic_DNA"/>
</dbReference>
<reference evidence="2" key="1">
    <citation type="submission" date="2022-11" db="EMBL/GenBank/DDBJ databases">
        <title>Centuries of genome instability and evolution in soft-shell clam transmissible cancer (bioRxiv).</title>
        <authorList>
            <person name="Hart S.F.M."/>
            <person name="Yonemitsu M.A."/>
            <person name="Giersch R.M."/>
            <person name="Beal B.F."/>
            <person name="Arriagada G."/>
            <person name="Davis B.W."/>
            <person name="Ostrander E.A."/>
            <person name="Goff S.P."/>
            <person name="Metzger M.J."/>
        </authorList>
    </citation>
    <scope>NUCLEOTIDE SEQUENCE</scope>
    <source>
        <strain evidence="2">MELC-2E11</strain>
        <tissue evidence="2">Siphon/mantle</tissue>
    </source>
</reference>
<dbReference type="Proteomes" id="UP001164746">
    <property type="component" value="Chromosome 9"/>
</dbReference>
<keyword evidence="3" id="KW-1185">Reference proteome</keyword>
<organism evidence="2 3">
    <name type="scientific">Mya arenaria</name>
    <name type="common">Soft-shell clam</name>
    <dbReference type="NCBI Taxonomy" id="6604"/>
    <lineage>
        <taxon>Eukaryota</taxon>
        <taxon>Metazoa</taxon>
        <taxon>Spiralia</taxon>
        <taxon>Lophotrochozoa</taxon>
        <taxon>Mollusca</taxon>
        <taxon>Bivalvia</taxon>
        <taxon>Autobranchia</taxon>
        <taxon>Heteroconchia</taxon>
        <taxon>Euheterodonta</taxon>
        <taxon>Imparidentia</taxon>
        <taxon>Neoheterodontei</taxon>
        <taxon>Myida</taxon>
        <taxon>Myoidea</taxon>
        <taxon>Myidae</taxon>
        <taxon>Mya</taxon>
    </lineage>
</organism>
<evidence type="ECO:0000256" key="1">
    <source>
        <dbReference type="SAM" id="MobiDB-lite"/>
    </source>
</evidence>
<feature type="region of interest" description="Disordered" evidence="1">
    <location>
        <begin position="41"/>
        <end position="61"/>
    </location>
</feature>
<evidence type="ECO:0000313" key="2">
    <source>
        <dbReference type="EMBL" id="WAR15704.1"/>
    </source>
</evidence>
<name>A0ABY7F2U9_MYAAR</name>
<gene>
    <name evidence="2" type="ORF">MAR_005809</name>
</gene>
<accession>A0ABY7F2U9</accession>
<sequence length="109" mass="12903">TLPARSADDSDWLYDEVDIERRDEEEWPELQEIYRSRCKTDRNPKEKRLKEDKKCSKGSVGRQGSTVVELSLFLQVRCSREDFLLDHIHKRHVHGRTVSKHILLDVKSK</sequence>
<feature type="compositionally biased region" description="Basic and acidic residues" evidence="1">
    <location>
        <begin position="41"/>
        <end position="55"/>
    </location>
</feature>
<feature type="non-terminal residue" evidence="2">
    <location>
        <position position="1"/>
    </location>
</feature>
<evidence type="ECO:0000313" key="3">
    <source>
        <dbReference type="Proteomes" id="UP001164746"/>
    </source>
</evidence>
<protein>
    <submittedName>
        <fullName evidence="2">Uncharacterized protein</fullName>
    </submittedName>
</protein>
<proteinExistence type="predicted"/>
<feature type="non-terminal residue" evidence="2">
    <location>
        <position position="109"/>
    </location>
</feature>